<feature type="region of interest" description="Disordered" evidence="1">
    <location>
        <begin position="31"/>
        <end position="86"/>
    </location>
</feature>
<evidence type="ECO:0000256" key="1">
    <source>
        <dbReference type="SAM" id="MobiDB-lite"/>
    </source>
</evidence>
<gene>
    <name evidence="2" type="ORF">AB3X84_01575</name>
</gene>
<evidence type="ECO:0000313" key="2">
    <source>
        <dbReference type="EMBL" id="MEX3748686.1"/>
    </source>
</evidence>
<organism evidence="2 3">
    <name type="scientific">Paraburkholderia phenoliruptrix</name>
    <dbReference type="NCBI Taxonomy" id="252970"/>
    <lineage>
        <taxon>Bacteria</taxon>
        <taxon>Pseudomonadati</taxon>
        <taxon>Pseudomonadota</taxon>
        <taxon>Betaproteobacteria</taxon>
        <taxon>Burkholderiales</taxon>
        <taxon>Burkholderiaceae</taxon>
        <taxon>Paraburkholderia</taxon>
    </lineage>
</organism>
<evidence type="ECO:0000313" key="3">
    <source>
        <dbReference type="Proteomes" id="UP001558535"/>
    </source>
</evidence>
<proteinExistence type="predicted"/>
<dbReference type="EMBL" id="JBFPKE010000001">
    <property type="protein sequence ID" value="MEX3748686.1"/>
    <property type="molecule type" value="Genomic_DNA"/>
</dbReference>
<dbReference type="Proteomes" id="UP001558535">
    <property type="component" value="Unassembled WGS sequence"/>
</dbReference>
<reference evidence="2 3" key="1">
    <citation type="submission" date="2024-07" db="EMBL/GenBank/DDBJ databases">
        <title>A survey of Mimosa microsymbionts across Brazilian biomes reveals a high diversity of Paraburkholderia nodulating endemic species, but also that Cupriavidus is common as a symbiont of widespread species.</title>
        <authorList>
            <person name="Rouws L."/>
            <person name="Barauna A."/>
            <person name="Beukes C."/>
            <person name="Rouws J.R.C."/>
            <person name="De Faria S.M."/>
            <person name="Gross E."/>
            <person name="Bueno Dos Reis Junior F."/>
            <person name="Simon M.F."/>
            <person name="Maluk M."/>
            <person name="Odee D.W."/>
            <person name="Kenicer G."/>
            <person name="Young J.P.W."/>
            <person name="Reis V.M."/>
            <person name="Zilli J."/>
            <person name="James E.K."/>
        </authorList>
    </citation>
    <scope>NUCLEOTIDE SEQUENCE [LARGE SCALE GENOMIC DNA]</scope>
    <source>
        <strain evidence="2 3">BR14375</strain>
    </source>
</reference>
<keyword evidence="3" id="KW-1185">Reference proteome</keyword>
<name>A0ABV3W6P3_9BURK</name>
<accession>A0ABV3W6P3</accession>
<comment type="caution">
    <text evidence="2">The sequence shown here is derived from an EMBL/GenBank/DDBJ whole genome shotgun (WGS) entry which is preliminary data.</text>
</comment>
<dbReference type="RefSeq" id="WP_310107580.1">
    <property type="nucleotide sequence ID" value="NZ_CP168530.1"/>
</dbReference>
<protein>
    <recommendedName>
        <fullName evidence="4">Secreted protein</fullName>
    </recommendedName>
</protein>
<sequence length="86" mass="8848">MNTTGAEFLVAVAIVTSAAVVQIREHVQPDHGIATSTPRGVDAAPSSCEPSGNGIVPAACEAARDQHPAEHSPLPLPKRGAAQMWV</sequence>
<evidence type="ECO:0008006" key="4">
    <source>
        <dbReference type="Google" id="ProtNLM"/>
    </source>
</evidence>